<evidence type="ECO:0000256" key="1">
    <source>
        <dbReference type="ARBA" id="ARBA00022692"/>
    </source>
</evidence>
<keyword evidence="1" id="KW-0812">Transmembrane</keyword>
<evidence type="ECO:0000256" key="2">
    <source>
        <dbReference type="ARBA" id="ARBA00022989"/>
    </source>
</evidence>
<proteinExistence type="predicted"/>
<name>A0A0D6M820_9BILA</name>
<dbReference type="AlphaFoldDB" id="A0A0D6M820"/>
<evidence type="ECO:0000313" key="6">
    <source>
        <dbReference type="Proteomes" id="UP000054495"/>
    </source>
</evidence>
<reference evidence="5 6" key="1">
    <citation type="submission" date="2013-05" db="EMBL/GenBank/DDBJ databases">
        <title>Draft genome of the parasitic nematode Anyclostoma ceylanicum.</title>
        <authorList>
            <person name="Mitreva M."/>
        </authorList>
    </citation>
    <scope>NUCLEOTIDE SEQUENCE [LARGE SCALE GENOMIC DNA]</scope>
</reference>
<evidence type="ECO:0000256" key="3">
    <source>
        <dbReference type="ARBA" id="ARBA00023136"/>
    </source>
</evidence>
<dbReference type="Gene3D" id="1.20.1560.10">
    <property type="entry name" value="ABC transporter type 1, transmembrane domain"/>
    <property type="match status" value="1"/>
</dbReference>
<keyword evidence="3" id="KW-0472">Membrane</keyword>
<keyword evidence="6" id="KW-1185">Reference proteome</keyword>
<accession>A0A0D6M820</accession>
<feature type="compositionally biased region" description="Polar residues" evidence="4">
    <location>
        <begin position="9"/>
        <end position="20"/>
    </location>
</feature>
<organism evidence="5 6">
    <name type="scientific">Ancylostoma ceylanicum</name>
    <dbReference type="NCBI Taxonomy" id="53326"/>
    <lineage>
        <taxon>Eukaryota</taxon>
        <taxon>Metazoa</taxon>
        <taxon>Ecdysozoa</taxon>
        <taxon>Nematoda</taxon>
        <taxon>Chromadorea</taxon>
        <taxon>Rhabditida</taxon>
        <taxon>Rhabditina</taxon>
        <taxon>Rhabditomorpha</taxon>
        <taxon>Strongyloidea</taxon>
        <taxon>Ancylostomatidae</taxon>
        <taxon>Ancylostomatinae</taxon>
        <taxon>Ancylostoma</taxon>
    </lineage>
</organism>
<dbReference type="EMBL" id="KE124809">
    <property type="protein sequence ID" value="EPB78591.1"/>
    <property type="molecule type" value="Genomic_DNA"/>
</dbReference>
<dbReference type="InterPro" id="IPR036640">
    <property type="entry name" value="ABC1_TM_sf"/>
</dbReference>
<dbReference type="GO" id="GO:0016020">
    <property type="term" value="C:membrane"/>
    <property type="evidence" value="ECO:0007669"/>
    <property type="project" value="InterPro"/>
</dbReference>
<gene>
    <name evidence="5" type="ORF">ANCCEY_02331</name>
</gene>
<dbReference type="GO" id="GO:0005524">
    <property type="term" value="F:ATP binding"/>
    <property type="evidence" value="ECO:0007669"/>
    <property type="project" value="InterPro"/>
</dbReference>
<evidence type="ECO:0000256" key="4">
    <source>
        <dbReference type="SAM" id="MobiDB-lite"/>
    </source>
</evidence>
<protein>
    <submittedName>
        <fullName evidence="5">Uncharacterized protein</fullName>
    </submittedName>
</protein>
<dbReference type="Proteomes" id="UP000054495">
    <property type="component" value="Unassembled WGS sequence"/>
</dbReference>
<feature type="region of interest" description="Disordered" evidence="4">
    <location>
        <begin position="1"/>
        <end position="38"/>
    </location>
</feature>
<sequence>MTDELVPQSGMNEKSTSKYKVTQPDKLTDPPPTEPDKVPLPMLFRYATKLDFCLMFFGALLAATQGTLNSTSSLIFRHLMDALIIDVLLAYGLSKASISNKESLLRSGSPAGHGMV</sequence>
<evidence type="ECO:0000313" key="5">
    <source>
        <dbReference type="EMBL" id="EPB78591.1"/>
    </source>
</evidence>
<keyword evidence="2" id="KW-1133">Transmembrane helix</keyword>